<dbReference type="InterPro" id="IPR029063">
    <property type="entry name" value="SAM-dependent_MTases_sf"/>
</dbReference>
<dbReference type="InterPro" id="IPR013216">
    <property type="entry name" value="Methyltransf_11"/>
</dbReference>
<keyword evidence="3" id="KW-0808">Transferase</keyword>
<keyword evidence="4" id="KW-1185">Reference proteome</keyword>
<dbReference type="SUPFAM" id="SSF53335">
    <property type="entry name" value="S-adenosyl-L-methionine-dependent methyltransferases"/>
    <property type="match status" value="1"/>
</dbReference>
<dbReference type="EMBL" id="CP065321">
    <property type="protein sequence ID" value="QQR29374.1"/>
    <property type="molecule type" value="Genomic_DNA"/>
</dbReference>
<evidence type="ECO:0000313" key="5">
    <source>
        <dbReference type="Proteomes" id="UP000596035"/>
    </source>
</evidence>
<reference evidence="4" key="2">
    <citation type="submission" date="2017-05" db="EMBL/GenBank/DDBJ databases">
        <title>Improved OligoMM genomes.</title>
        <authorList>
            <person name="Garzetti D."/>
        </authorList>
    </citation>
    <scope>NUCLEOTIDE SEQUENCE [LARGE SCALE GENOMIC DNA]</scope>
    <source>
        <strain evidence="4">KB18</strain>
    </source>
</reference>
<dbReference type="RefSeq" id="WP_066534859.1">
    <property type="nucleotide sequence ID" value="NZ_CP021422.1"/>
</dbReference>
<feature type="domain" description="Methyltransferase type 11" evidence="1">
    <location>
        <begin position="97"/>
        <end position="188"/>
    </location>
</feature>
<sequence length="277" mass="30429">MGDNRDAWAENQSGLSQFFREHPEVVRTLDEADNMSLNGADLACKSALYKERGLLREAAELFRLAWRKCYPADYVREFESHLDFIAKELAGCPGRVVDIASGRGMLVERLLCGLNTKVTATDVSESVLEDHLGCRFPGQIKSGQLKLTACDAKALPFPDGSVAAVTTCLGLQNIPGPERVIRELRRVCSGKLYALCEFFPEDDRENQEAAKALGLEGAYSQDRLAELMEGCGWRVSCHEGARIKLPPTPVGVVAPGAEFDALPVVETETRFVTFICD</sequence>
<dbReference type="PANTHER" id="PTHR43591">
    <property type="entry name" value="METHYLTRANSFERASE"/>
    <property type="match status" value="1"/>
</dbReference>
<protein>
    <submittedName>
        <fullName evidence="3">Methyltransferase domain-containing protein</fullName>
    </submittedName>
</protein>
<evidence type="ECO:0000313" key="2">
    <source>
        <dbReference type="EMBL" id="ASB40085.1"/>
    </source>
</evidence>
<dbReference type="Gene3D" id="3.40.50.150">
    <property type="entry name" value="Vaccinia Virus protein VP39"/>
    <property type="match status" value="1"/>
</dbReference>
<dbReference type="AlphaFoldDB" id="A0A1Z2XNS9"/>
<dbReference type="CDD" id="cd02440">
    <property type="entry name" value="AdoMet_MTases"/>
    <property type="match status" value="1"/>
</dbReference>
<proteinExistence type="predicted"/>
<dbReference type="Proteomes" id="UP000196710">
    <property type="component" value="Chromosome"/>
</dbReference>
<evidence type="ECO:0000313" key="4">
    <source>
        <dbReference type="Proteomes" id="UP000196710"/>
    </source>
</evidence>
<keyword evidence="3" id="KW-0489">Methyltransferase</keyword>
<dbReference type="GO" id="GO:0032259">
    <property type="term" value="P:methylation"/>
    <property type="evidence" value="ECO:0007669"/>
    <property type="project" value="UniProtKB-KW"/>
</dbReference>
<dbReference type="KEGG" id="amur:ADH66_05070"/>
<reference evidence="3 5" key="3">
    <citation type="submission" date="2020-11" db="EMBL/GenBank/DDBJ databases">
        <title>Closed and high quality bacterial genomes of the OMM12 community.</title>
        <authorList>
            <person name="Marbouty M."/>
            <person name="Lamy-Besnier Q."/>
            <person name="Debarbieux L."/>
            <person name="Koszul R."/>
        </authorList>
    </citation>
    <scope>NUCLEOTIDE SEQUENCE [LARGE SCALE GENOMIC DNA]</scope>
    <source>
        <strain evidence="3 5">KB18</strain>
    </source>
</reference>
<dbReference type="GO" id="GO:0008757">
    <property type="term" value="F:S-adenosylmethionine-dependent methyltransferase activity"/>
    <property type="evidence" value="ECO:0007669"/>
    <property type="project" value="InterPro"/>
</dbReference>
<dbReference type="Pfam" id="PF08241">
    <property type="entry name" value="Methyltransf_11"/>
    <property type="match status" value="1"/>
</dbReference>
<organism evidence="3 5">
    <name type="scientific">Acutalibacter muris</name>
    <dbReference type="NCBI Taxonomy" id="1796620"/>
    <lineage>
        <taxon>Bacteria</taxon>
        <taxon>Bacillati</taxon>
        <taxon>Bacillota</taxon>
        <taxon>Clostridia</taxon>
        <taxon>Eubacteriales</taxon>
        <taxon>Acutalibacteraceae</taxon>
        <taxon>Acutalibacter</taxon>
    </lineage>
</organism>
<evidence type="ECO:0000313" key="3">
    <source>
        <dbReference type="EMBL" id="QQR29374.1"/>
    </source>
</evidence>
<reference evidence="2" key="1">
    <citation type="journal article" date="2017" name="Genome Announc.">
        <title>High-Quality Whole-Genome Sequences of the Oligo-Mouse-Microbiota Bacterial Community.</title>
        <authorList>
            <person name="Garzetti D."/>
            <person name="Brugiroux S."/>
            <person name="Bunk B."/>
            <person name="Pukall R."/>
            <person name="McCoy K.D."/>
            <person name="Macpherson A.J."/>
            <person name="Stecher B."/>
        </authorList>
    </citation>
    <scope>NUCLEOTIDE SEQUENCE</scope>
    <source>
        <strain evidence="2">KB18</strain>
    </source>
</reference>
<dbReference type="Proteomes" id="UP000596035">
    <property type="component" value="Chromosome"/>
</dbReference>
<gene>
    <name evidence="2" type="ORF">ADH66_05070</name>
    <name evidence="3" type="ORF">I5Q82_15140</name>
</gene>
<evidence type="ECO:0000259" key="1">
    <source>
        <dbReference type="Pfam" id="PF08241"/>
    </source>
</evidence>
<dbReference type="EMBL" id="CP021422">
    <property type="protein sequence ID" value="ASB40085.1"/>
    <property type="molecule type" value="Genomic_DNA"/>
</dbReference>
<accession>A0A1Z2XNS9</accession>
<name>A0A1Z2XNS9_9FIRM</name>